<dbReference type="EC" id="2.3.1.20" evidence="4"/>
<proteinExistence type="inferred from homology"/>
<dbReference type="Pfam" id="PF06974">
    <property type="entry name" value="WS_DGAT_C"/>
    <property type="match status" value="1"/>
</dbReference>
<organism evidence="13">
    <name type="scientific">uncultured Nocardioidaceae bacterium</name>
    <dbReference type="NCBI Taxonomy" id="253824"/>
    <lineage>
        <taxon>Bacteria</taxon>
        <taxon>Bacillati</taxon>
        <taxon>Actinomycetota</taxon>
        <taxon>Actinomycetes</taxon>
        <taxon>Propionibacteriales</taxon>
        <taxon>Nocardioidaceae</taxon>
        <taxon>environmental samples</taxon>
    </lineage>
</organism>
<evidence type="ECO:0000256" key="9">
    <source>
        <dbReference type="ARBA" id="ARBA00023315"/>
    </source>
</evidence>
<accession>A0A6J4MJR1</accession>
<feature type="domain" description="O-acyltransferase WSD1 C-terminal" evidence="12">
    <location>
        <begin position="313"/>
        <end position="448"/>
    </location>
</feature>
<dbReference type="InterPro" id="IPR009721">
    <property type="entry name" value="O-acyltransferase_WSD1_C"/>
</dbReference>
<evidence type="ECO:0000256" key="2">
    <source>
        <dbReference type="ARBA" id="ARBA00005189"/>
    </source>
</evidence>
<protein>
    <recommendedName>
        <fullName evidence="4">diacylglycerol O-acyltransferase</fullName>
        <ecNumber evidence="4">2.3.1.20</ecNumber>
    </recommendedName>
</protein>
<dbReference type="GO" id="GO:0006071">
    <property type="term" value="P:glycerol metabolic process"/>
    <property type="evidence" value="ECO:0007669"/>
    <property type="project" value="UniProtKB-KW"/>
</dbReference>
<dbReference type="EMBL" id="CADCUK010000016">
    <property type="protein sequence ID" value="CAA9361219.1"/>
    <property type="molecule type" value="Genomic_DNA"/>
</dbReference>
<evidence type="ECO:0000256" key="10">
    <source>
        <dbReference type="ARBA" id="ARBA00048109"/>
    </source>
</evidence>
<keyword evidence="8" id="KW-0443">Lipid metabolism</keyword>
<name>A0A6J4MJR1_9ACTN</name>
<dbReference type="InterPro" id="IPR023213">
    <property type="entry name" value="CAT-like_dom_sf"/>
</dbReference>
<evidence type="ECO:0000256" key="6">
    <source>
        <dbReference type="ARBA" id="ARBA00022679"/>
    </source>
</evidence>
<dbReference type="UniPathway" id="UPA00282"/>
<dbReference type="SUPFAM" id="SSF52777">
    <property type="entry name" value="CoA-dependent acyltransferases"/>
    <property type="match status" value="1"/>
</dbReference>
<evidence type="ECO:0000256" key="7">
    <source>
        <dbReference type="ARBA" id="ARBA00022798"/>
    </source>
</evidence>
<dbReference type="Pfam" id="PF03007">
    <property type="entry name" value="WS_DGAT_cat"/>
    <property type="match status" value="1"/>
</dbReference>
<dbReference type="GO" id="GO:0004144">
    <property type="term" value="F:diacylglycerol O-acyltransferase activity"/>
    <property type="evidence" value="ECO:0007669"/>
    <property type="project" value="UniProtKB-EC"/>
</dbReference>
<evidence type="ECO:0000256" key="5">
    <source>
        <dbReference type="ARBA" id="ARBA00022516"/>
    </source>
</evidence>
<dbReference type="InterPro" id="IPR045034">
    <property type="entry name" value="O-acyltransferase_WSD1-like"/>
</dbReference>
<evidence type="ECO:0000259" key="12">
    <source>
        <dbReference type="Pfam" id="PF06974"/>
    </source>
</evidence>
<dbReference type="PANTHER" id="PTHR31650">
    <property type="entry name" value="O-ACYLTRANSFERASE (WSD1-LIKE) FAMILY PROTEIN"/>
    <property type="match status" value="1"/>
</dbReference>
<dbReference type="GO" id="GO:0019432">
    <property type="term" value="P:triglyceride biosynthetic process"/>
    <property type="evidence" value="ECO:0007669"/>
    <property type="project" value="UniProtKB-UniPathway"/>
</dbReference>
<comment type="similarity">
    <text evidence="3">Belongs to the long-chain O-acyltransferase family.</text>
</comment>
<comment type="pathway">
    <text evidence="2">Lipid metabolism.</text>
</comment>
<dbReference type="AlphaFoldDB" id="A0A6J4MJR1"/>
<evidence type="ECO:0000313" key="13">
    <source>
        <dbReference type="EMBL" id="CAA9361219.1"/>
    </source>
</evidence>
<evidence type="ECO:0000259" key="11">
    <source>
        <dbReference type="Pfam" id="PF03007"/>
    </source>
</evidence>
<comment type="catalytic activity">
    <reaction evidence="10">
        <text>an acyl-CoA + a 1,2-diacyl-sn-glycerol = a triacyl-sn-glycerol + CoA</text>
        <dbReference type="Rhea" id="RHEA:10868"/>
        <dbReference type="ChEBI" id="CHEBI:17815"/>
        <dbReference type="ChEBI" id="CHEBI:57287"/>
        <dbReference type="ChEBI" id="CHEBI:58342"/>
        <dbReference type="ChEBI" id="CHEBI:64615"/>
        <dbReference type="EC" id="2.3.1.20"/>
    </reaction>
</comment>
<keyword evidence="5" id="KW-0444">Lipid biosynthesis</keyword>
<dbReference type="GO" id="GO:0005886">
    <property type="term" value="C:plasma membrane"/>
    <property type="evidence" value="ECO:0007669"/>
    <property type="project" value="TreeGrafter"/>
</dbReference>
<evidence type="ECO:0000256" key="1">
    <source>
        <dbReference type="ARBA" id="ARBA00004771"/>
    </source>
</evidence>
<reference evidence="13" key="1">
    <citation type="submission" date="2020-02" db="EMBL/GenBank/DDBJ databases">
        <authorList>
            <person name="Meier V. D."/>
        </authorList>
    </citation>
    <scope>NUCLEOTIDE SEQUENCE</scope>
    <source>
        <strain evidence="13">AVDCRST_MAG47</strain>
    </source>
</reference>
<keyword evidence="6 13" id="KW-0808">Transferase</keyword>
<dbReference type="GO" id="GO:0051701">
    <property type="term" value="P:biological process involved in interaction with host"/>
    <property type="evidence" value="ECO:0007669"/>
    <property type="project" value="TreeGrafter"/>
</dbReference>
<dbReference type="Gene3D" id="3.30.559.10">
    <property type="entry name" value="Chloramphenicol acetyltransferase-like domain"/>
    <property type="match status" value="1"/>
</dbReference>
<dbReference type="PANTHER" id="PTHR31650:SF1">
    <property type="entry name" value="WAX ESTER SYNTHASE_DIACYLGLYCEROL ACYLTRANSFERASE 4-RELATED"/>
    <property type="match status" value="1"/>
</dbReference>
<keyword evidence="7" id="KW-0319">Glycerol metabolism</keyword>
<keyword evidence="9 13" id="KW-0012">Acyltransferase</keyword>
<feature type="domain" description="O-acyltransferase WSD1-like N-terminal" evidence="11">
    <location>
        <begin position="6"/>
        <end position="273"/>
    </location>
</feature>
<gene>
    <name evidence="13" type="ORF">AVDCRST_MAG47-195</name>
</gene>
<evidence type="ECO:0000256" key="4">
    <source>
        <dbReference type="ARBA" id="ARBA00013244"/>
    </source>
</evidence>
<comment type="pathway">
    <text evidence="1">Glycerolipid metabolism; triacylglycerol biosynthesis.</text>
</comment>
<sequence>MVELMRSSDAFTWQMEREPGLRSTVVTIFMLDRSPDWDDLLGRFARLSATVPMFHQRVVESVAPTPPRWEADPDFDMDFHVHRVVAPAPGTFDHVLEMARQASMADFDRGRPLWDFTLVEGLADGGAALLCKLHHSLTDGVGGVEIAMALFDIAREGTDRGPVPDVPAASPPPVLQGLRQWVRYVAWLAGSTARGLVSKGPRAAYTAVRRPLNNARAAVETAASVYRTVKPISRTGSPLMTERGLARRLGVHEVPLAAMKAAAKSHDGSVNDAFLAAVTGGLRLYHERHGAELRKLHVAMPVSLRADGDEMGGNRITLARFDLAANTVEAGNRIREARSRAGSVRSEKYLPYIQLIAGVLNLMPRWYIASILRNVDVLASDVPGIPVPVFIGGAEVTMHYAFGPTVGAGVNVTLMSYADTCVLGINADGGAIPDFDAFHECLVAGFDEVLALAPVTA</sequence>
<evidence type="ECO:0000256" key="8">
    <source>
        <dbReference type="ARBA" id="ARBA00023098"/>
    </source>
</evidence>
<dbReference type="GO" id="GO:0001666">
    <property type="term" value="P:response to hypoxia"/>
    <property type="evidence" value="ECO:0007669"/>
    <property type="project" value="TreeGrafter"/>
</dbReference>
<dbReference type="GO" id="GO:0071731">
    <property type="term" value="P:response to nitric oxide"/>
    <property type="evidence" value="ECO:0007669"/>
    <property type="project" value="TreeGrafter"/>
</dbReference>
<evidence type="ECO:0000256" key="3">
    <source>
        <dbReference type="ARBA" id="ARBA00009587"/>
    </source>
</evidence>
<dbReference type="InterPro" id="IPR004255">
    <property type="entry name" value="O-acyltransferase_WSD1_N"/>
</dbReference>